<comment type="caution">
    <text evidence="2">The sequence shown here is derived from an EMBL/GenBank/DDBJ whole genome shotgun (WGS) entry which is preliminary data.</text>
</comment>
<gene>
    <name evidence="2" type="ORF">GCM10009663_76600</name>
</gene>
<feature type="region of interest" description="Disordered" evidence="1">
    <location>
        <begin position="33"/>
        <end position="73"/>
    </location>
</feature>
<reference evidence="3" key="1">
    <citation type="journal article" date="2019" name="Int. J. Syst. Evol. Microbiol.">
        <title>The Global Catalogue of Microorganisms (GCM) 10K type strain sequencing project: providing services to taxonomists for standard genome sequencing and annotation.</title>
        <authorList>
            <consortium name="The Broad Institute Genomics Platform"/>
            <consortium name="The Broad Institute Genome Sequencing Center for Infectious Disease"/>
            <person name="Wu L."/>
            <person name="Ma J."/>
        </authorList>
    </citation>
    <scope>NUCLEOTIDE SEQUENCE [LARGE SCALE GENOMIC DNA]</scope>
    <source>
        <strain evidence="3">JCM 13002</strain>
    </source>
</reference>
<evidence type="ECO:0000256" key="1">
    <source>
        <dbReference type="SAM" id="MobiDB-lite"/>
    </source>
</evidence>
<name>A0ABP4ERF3_9ACTN</name>
<evidence type="ECO:0000313" key="3">
    <source>
        <dbReference type="Proteomes" id="UP001499987"/>
    </source>
</evidence>
<protein>
    <submittedName>
        <fullName evidence="2">Uncharacterized protein</fullName>
    </submittedName>
</protein>
<accession>A0ABP4ERF3</accession>
<sequence>MASVQAVDAGGAVRWTGAMVTAGAPVCGVRRVGRGGADGGGADGDGTGTGTGAGGTSAEADAAAVRVGPLTDA</sequence>
<dbReference type="Proteomes" id="UP001499987">
    <property type="component" value="Unassembled WGS sequence"/>
</dbReference>
<dbReference type="EMBL" id="BAAALD010000168">
    <property type="protein sequence ID" value="GAA1127251.1"/>
    <property type="molecule type" value="Genomic_DNA"/>
</dbReference>
<feature type="compositionally biased region" description="Gly residues" evidence="1">
    <location>
        <begin position="34"/>
        <end position="55"/>
    </location>
</feature>
<keyword evidence="3" id="KW-1185">Reference proteome</keyword>
<organism evidence="2 3">
    <name type="scientific">Kitasatospora arboriphila</name>
    <dbReference type="NCBI Taxonomy" id="258052"/>
    <lineage>
        <taxon>Bacteria</taxon>
        <taxon>Bacillati</taxon>
        <taxon>Actinomycetota</taxon>
        <taxon>Actinomycetes</taxon>
        <taxon>Kitasatosporales</taxon>
        <taxon>Streptomycetaceae</taxon>
        <taxon>Kitasatospora</taxon>
    </lineage>
</organism>
<proteinExistence type="predicted"/>
<evidence type="ECO:0000313" key="2">
    <source>
        <dbReference type="EMBL" id="GAA1127251.1"/>
    </source>
</evidence>
<feature type="compositionally biased region" description="Low complexity" evidence="1">
    <location>
        <begin position="56"/>
        <end position="65"/>
    </location>
</feature>